<dbReference type="Pfam" id="PF05119">
    <property type="entry name" value="Terminase_4"/>
    <property type="match status" value="1"/>
</dbReference>
<proteinExistence type="predicted"/>
<dbReference type="AlphaFoldDB" id="A0A379QHY0"/>
<sequence>MTGKSTVPGRGRKPKPAARKLLAGNPGKRAINKNEPQFTPITHADPPEWFDDTARQMWETVIHELCAQRVLYVTDLHNVVLFCSAFRNWHESQMEVMRSGITIETETGPKKNPALTAANETMRQIATFGSLLGLDPASRQRLITPKQGSDNPFKNL</sequence>
<accession>A0A379QHY0</accession>
<dbReference type="NCBIfam" id="TIGR01558">
    <property type="entry name" value="sm_term_P27"/>
    <property type="match status" value="1"/>
</dbReference>
<organism evidence="2 3">
    <name type="scientific">Salmonella enterica</name>
    <name type="common">Salmonella choleraesuis</name>
    <dbReference type="NCBI Taxonomy" id="28901"/>
    <lineage>
        <taxon>Bacteria</taxon>
        <taxon>Pseudomonadati</taxon>
        <taxon>Pseudomonadota</taxon>
        <taxon>Gammaproteobacteria</taxon>
        <taxon>Enterobacterales</taxon>
        <taxon>Enterobacteriaceae</taxon>
        <taxon>Salmonella</taxon>
    </lineage>
</organism>
<evidence type="ECO:0000313" key="3">
    <source>
        <dbReference type="Proteomes" id="UP000254597"/>
    </source>
</evidence>
<evidence type="ECO:0000256" key="1">
    <source>
        <dbReference type="SAM" id="MobiDB-lite"/>
    </source>
</evidence>
<feature type="region of interest" description="Disordered" evidence="1">
    <location>
        <begin position="1"/>
        <end position="46"/>
    </location>
</feature>
<name>A0A379QHY0_SALER</name>
<dbReference type="InterPro" id="IPR006448">
    <property type="entry name" value="Phage_term_ssu_P27"/>
</dbReference>
<reference evidence="2 3" key="1">
    <citation type="submission" date="2018-06" db="EMBL/GenBank/DDBJ databases">
        <authorList>
            <consortium name="Pathogen Informatics"/>
            <person name="Doyle S."/>
        </authorList>
    </citation>
    <scope>NUCLEOTIDE SEQUENCE [LARGE SCALE GENOMIC DNA]</scope>
    <source>
        <strain evidence="2 3">NCTC10252</strain>
    </source>
</reference>
<protein>
    <submittedName>
        <fullName evidence="2">Bacteriophage protein</fullName>
    </submittedName>
</protein>
<evidence type="ECO:0000313" key="2">
    <source>
        <dbReference type="EMBL" id="SUF56689.1"/>
    </source>
</evidence>
<dbReference type="EMBL" id="UGWP01000004">
    <property type="protein sequence ID" value="SUF56689.1"/>
    <property type="molecule type" value="Genomic_DNA"/>
</dbReference>
<dbReference type="Proteomes" id="UP000254597">
    <property type="component" value="Unassembled WGS sequence"/>
</dbReference>
<gene>
    <name evidence="2" type="ORF">NCTC10252_01918</name>
</gene>